<proteinExistence type="predicted"/>
<reference evidence="1 2" key="1">
    <citation type="submission" date="2019-03" db="EMBL/GenBank/DDBJ databases">
        <title>Genomic Encyclopedia of Type Strains, Phase IV (KMG-IV): sequencing the most valuable type-strain genomes for metagenomic binning, comparative biology and taxonomic classification.</title>
        <authorList>
            <person name="Goeker M."/>
        </authorList>
    </citation>
    <scope>NUCLEOTIDE SEQUENCE [LARGE SCALE GENOMIC DNA]</scope>
    <source>
        <strain evidence="1 2">DSM 45765</strain>
    </source>
</reference>
<dbReference type="Proteomes" id="UP000294911">
    <property type="component" value="Unassembled WGS sequence"/>
</dbReference>
<keyword evidence="2" id="KW-1185">Reference proteome</keyword>
<dbReference type="AlphaFoldDB" id="A0A4R2QMM7"/>
<protein>
    <submittedName>
        <fullName evidence="1">Uncharacterized protein</fullName>
    </submittedName>
</protein>
<sequence>MPEQTRDYPQPLGAGFDYAEMHALCEGGIQ</sequence>
<accession>A0A4R2QMM7</accession>
<evidence type="ECO:0000313" key="1">
    <source>
        <dbReference type="EMBL" id="TCP50812.1"/>
    </source>
</evidence>
<organism evidence="1 2">
    <name type="scientific">Tamaricihabitans halophyticus</name>
    <dbReference type="NCBI Taxonomy" id="1262583"/>
    <lineage>
        <taxon>Bacteria</taxon>
        <taxon>Bacillati</taxon>
        <taxon>Actinomycetota</taxon>
        <taxon>Actinomycetes</taxon>
        <taxon>Pseudonocardiales</taxon>
        <taxon>Pseudonocardiaceae</taxon>
        <taxon>Tamaricihabitans</taxon>
    </lineage>
</organism>
<evidence type="ECO:0000313" key="2">
    <source>
        <dbReference type="Proteomes" id="UP000294911"/>
    </source>
</evidence>
<comment type="caution">
    <text evidence="1">The sequence shown here is derived from an EMBL/GenBank/DDBJ whole genome shotgun (WGS) entry which is preliminary data.</text>
</comment>
<gene>
    <name evidence="1" type="ORF">EV191_10774</name>
</gene>
<dbReference type="EMBL" id="SLXQ01000007">
    <property type="protein sequence ID" value="TCP50812.1"/>
    <property type="molecule type" value="Genomic_DNA"/>
</dbReference>
<name>A0A4R2QMM7_9PSEU</name>